<dbReference type="SUPFAM" id="SSF50104">
    <property type="entry name" value="Translation proteins SH3-like domain"/>
    <property type="match status" value="1"/>
</dbReference>
<comment type="caution">
    <text evidence="1">The sequence shown here is derived from an EMBL/GenBank/DDBJ whole genome shotgun (WGS) entry which is preliminary data.</text>
</comment>
<reference evidence="1" key="2">
    <citation type="submission" date="2021-01" db="EMBL/GenBank/DDBJ databases">
        <authorList>
            <person name="Schikora-Tamarit M.A."/>
        </authorList>
    </citation>
    <scope>NUCLEOTIDE SEQUENCE</scope>
    <source>
        <strain evidence="1">CBS6341</strain>
    </source>
</reference>
<sequence length="305" mass="35156">MSYLSKAGERFRLDIKKIPKHRLPYFKKLQDKTQPAFIRPQLDVDLHADNEIPKDFKDLKYLVGDRVIIVKGPKQGNICKVSRHVENGGYVLDENGPTSTVVVPKEFWTEGQKSHVITFPKPVPQENIRLIAEIEDEKSGKLKTVAVDNLEFKGSYYDDDYKKVLPYRSVYGDSELVIPYPKPEPKVDGPISTEVQEVRERTFYVESLVNDIIPKDALLTIRNPKSKWRRGKLTRTEVKKLTPPKMPLTETKKAYLEESKEKALKSNNLITDEMKAFLSEKIKNHEAKKLAQLNEIRKVKRNLGI</sequence>
<dbReference type="Pfam" id="PF22682">
    <property type="entry name" value="Ribosomal_uL24m-like"/>
    <property type="match status" value="1"/>
</dbReference>
<evidence type="ECO:0008006" key="3">
    <source>
        <dbReference type="Google" id="ProtNLM"/>
    </source>
</evidence>
<name>A0A9P8PNL9_9ASCO</name>
<protein>
    <recommendedName>
        <fullName evidence="3">KOW domain-containing protein</fullName>
    </recommendedName>
</protein>
<evidence type="ECO:0000313" key="2">
    <source>
        <dbReference type="Proteomes" id="UP000769528"/>
    </source>
</evidence>
<dbReference type="InterPro" id="IPR008991">
    <property type="entry name" value="Translation_prot_SH3-like_sf"/>
</dbReference>
<keyword evidence="2" id="KW-1185">Reference proteome</keyword>
<proteinExistence type="predicted"/>
<reference evidence="1" key="1">
    <citation type="journal article" date="2021" name="Open Biol.">
        <title>Shared evolutionary footprints suggest mitochondrial oxidative damage underlies multiple complex I losses in fungi.</title>
        <authorList>
            <person name="Schikora-Tamarit M.A."/>
            <person name="Marcet-Houben M."/>
            <person name="Nosek J."/>
            <person name="Gabaldon T."/>
        </authorList>
    </citation>
    <scope>NUCLEOTIDE SEQUENCE</scope>
    <source>
        <strain evidence="1">CBS6341</strain>
    </source>
</reference>
<organism evidence="1 2">
    <name type="scientific">Wickerhamomyces mucosus</name>
    <dbReference type="NCBI Taxonomy" id="1378264"/>
    <lineage>
        <taxon>Eukaryota</taxon>
        <taxon>Fungi</taxon>
        <taxon>Dikarya</taxon>
        <taxon>Ascomycota</taxon>
        <taxon>Saccharomycotina</taxon>
        <taxon>Saccharomycetes</taxon>
        <taxon>Phaffomycetales</taxon>
        <taxon>Wickerhamomycetaceae</taxon>
        <taxon>Wickerhamomyces</taxon>
    </lineage>
</organism>
<dbReference type="AlphaFoldDB" id="A0A9P8PNL9"/>
<dbReference type="Proteomes" id="UP000769528">
    <property type="component" value="Unassembled WGS sequence"/>
</dbReference>
<dbReference type="EMBL" id="JAEUBF010000753">
    <property type="protein sequence ID" value="KAH3675568.1"/>
    <property type="molecule type" value="Genomic_DNA"/>
</dbReference>
<gene>
    <name evidence="1" type="ORF">WICMUC_002657</name>
</gene>
<evidence type="ECO:0000313" key="1">
    <source>
        <dbReference type="EMBL" id="KAH3675568.1"/>
    </source>
</evidence>
<accession>A0A9P8PNL9</accession>
<dbReference type="OrthoDB" id="359154at2759"/>